<dbReference type="AlphaFoldDB" id="A0A382ERR5"/>
<evidence type="ECO:0000259" key="2">
    <source>
        <dbReference type="Pfam" id="PF00857"/>
    </source>
</evidence>
<dbReference type="InterPro" id="IPR036380">
    <property type="entry name" value="Isochorismatase-like_sf"/>
</dbReference>
<dbReference type="SUPFAM" id="SSF52499">
    <property type="entry name" value="Isochorismatase-like hydrolases"/>
    <property type="match status" value="1"/>
</dbReference>
<dbReference type="CDD" id="cd00431">
    <property type="entry name" value="cysteine_hydrolases"/>
    <property type="match status" value="1"/>
</dbReference>
<name>A0A382ERR5_9ZZZZ</name>
<dbReference type="GO" id="GO:0016787">
    <property type="term" value="F:hydrolase activity"/>
    <property type="evidence" value="ECO:0007669"/>
    <property type="project" value="UniProtKB-KW"/>
</dbReference>
<dbReference type="Gene3D" id="3.40.50.850">
    <property type="entry name" value="Isochorismatase-like"/>
    <property type="match status" value="1"/>
</dbReference>
<feature type="non-terminal residue" evidence="3">
    <location>
        <position position="1"/>
    </location>
</feature>
<organism evidence="3">
    <name type="scientific">marine metagenome</name>
    <dbReference type="NCBI Taxonomy" id="408172"/>
    <lineage>
        <taxon>unclassified sequences</taxon>
        <taxon>metagenomes</taxon>
        <taxon>ecological metagenomes</taxon>
    </lineage>
</organism>
<proteinExistence type="predicted"/>
<dbReference type="InterPro" id="IPR000868">
    <property type="entry name" value="Isochorismatase-like_dom"/>
</dbReference>
<dbReference type="PANTHER" id="PTHR43540:SF16">
    <property type="entry name" value="ISOCHORISMATASE-LIKE DOMAIN-CONTAINING PROTEIN"/>
    <property type="match status" value="1"/>
</dbReference>
<sequence length="241" mass="26522">VTTYSSAGLKKLIGVFALVLGFFVLKAVAPGYAVEGTPVKYDPESTAILMVDPFNDFISDGGKLWPMVQESAEAVNLVSNLKKLAEGARSKGVQLIYTPHRRWRKGDYENWKFLHRNHVGSAKLQIFAAGTWGGEWHPDLAPQPGDEVAKEHWLTSAFPNTDVDYLLRQHGIDHVVVVGLTSNTCVESTARFAVEMGYHTTLLTDAVAAFSLEEHKAAVELDYPRIAHNVSTVDEFLAAVQ</sequence>
<dbReference type="PANTHER" id="PTHR43540">
    <property type="entry name" value="PEROXYUREIDOACRYLATE/UREIDOACRYLATE AMIDOHYDROLASE-RELATED"/>
    <property type="match status" value="1"/>
</dbReference>
<feature type="domain" description="Isochorismatase-like" evidence="2">
    <location>
        <begin position="46"/>
        <end position="228"/>
    </location>
</feature>
<gene>
    <name evidence="3" type="ORF">METZ01_LOCUS205371</name>
</gene>
<reference evidence="3" key="1">
    <citation type="submission" date="2018-05" db="EMBL/GenBank/DDBJ databases">
        <authorList>
            <person name="Lanie J.A."/>
            <person name="Ng W.-L."/>
            <person name="Kazmierczak K.M."/>
            <person name="Andrzejewski T.M."/>
            <person name="Davidsen T.M."/>
            <person name="Wayne K.J."/>
            <person name="Tettelin H."/>
            <person name="Glass J.I."/>
            <person name="Rusch D."/>
            <person name="Podicherti R."/>
            <person name="Tsui H.-C.T."/>
            <person name="Winkler M.E."/>
        </authorList>
    </citation>
    <scope>NUCLEOTIDE SEQUENCE</scope>
</reference>
<accession>A0A382ERR5</accession>
<dbReference type="EMBL" id="UINC01045583">
    <property type="protein sequence ID" value="SVB52517.1"/>
    <property type="molecule type" value="Genomic_DNA"/>
</dbReference>
<dbReference type="InterPro" id="IPR050272">
    <property type="entry name" value="Isochorismatase-like_hydrls"/>
</dbReference>
<dbReference type="Pfam" id="PF00857">
    <property type="entry name" value="Isochorismatase"/>
    <property type="match status" value="1"/>
</dbReference>
<evidence type="ECO:0000256" key="1">
    <source>
        <dbReference type="ARBA" id="ARBA00022801"/>
    </source>
</evidence>
<protein>
    <recommendedName>
        <fullName evidence="2">Isochorismatase-like domain-containing protein</fullName>
    </recommendedName>
</protein>
<keyword evidence="1" id="KW-0378">Hydrolase</keyword>
<evidence type="ECO:0000313" key="3">
    <source>
        <dbReference type="EMBL" id="SVB52517.1"/>
    </source>
</evidence>